<evidence type="ECO:0000313" key="7">
    <source>
        <dbReference type="Proteomes" id="UP001649230"/>
    </source>
</evidence>
<evidence type="ECO:0000313" key="6">
    <source>
        <dbReference type="EMBL" id="UJF32966.1"/>
    </source>
</evidence>
<dbReference type="PRINTS" id="PR00102">
    <property type="entry name" value="OTCASE"/>
</dbReference>
<evidence type="ECO:0000259" key="4">
    <source>
        <dbReference type="Pfam" id="PF00185"/>
    </source>
</evidence>
<keyword evidence="2 3" id="KW-0808">Transferase</keyword>
<evidence type="ECO:0000256" key="2">
    <source>
        <dbReference type="ARBA" id="ARBA00022679"/>
    </source>
</evidence>
<organism evidence="6 7">
    <name type="scientific">Paenibacillus hexagrammi</name>
    <dbReference type="NCBI Taxonomy" id="2908839"/>
    <lineage>
        <taxon>Bacteria</taxon>
        <taxon>Bacillati</taxon>
        <taxon>Bacillota</taxon>
        <taxon>Bacilli</taxon>
        <taxon>Bacillales</taxon>
        <taxon>Paenibacillaceae</taxon>
        <taxon>Paenibacillus</taxon>
    </lineage>
</organism>
<dbReference type="Proteomes" id="UP001649230">
    <property type="component" value="Chromosome"/>
</dbReference>
<evidence type="ECO:0000259" key="5">
    <source>
        <dbReference type="Pfam" id="PF02729"/>
    </source>
</evidence>
<comment type="function">
    <text evidence="1">Reversibly catalyzes the transfer of the carbamoyl group from carbamoyl phosphate (CP) to the N(epsilon) atom of ornithine (ORN) to produce L-citrulline.</text>
</comment>
<dbReference type="InterPro" id="IPR002292">
    <property type="entry name" value="Orn/put_carbamltrans"/>
</dbReference>
<reference evidence="6 7" key="1">
    <citation type="journal article" date="2024" name="Int. J. Syst. Evol. Microbiol.">
        <title>Paenibacillus hexagrammi sp. nov., a novel bacterium isolated from the gut content of Hexagrammos agrammus.</title>
        <authorList>
            <person name="Jung H.K."/>
            <person name="Kim D.G."/>
            <person name="Zin H."/>
            <person name="Park J."/>
            <person name="Jung H."/>
            <person name="Kim Y.O."/>
            <person name="Kong H.J."/>
            <person name="Kim J.W."/>
            <person name="Kim Y.S."/>
        </authorList>
    </citation>
    <scope>NUCLEOTIDE SEQUENCE [LARGE SCALE GENOMIC DNA]</scope>
    <source>
        <strain evidence="6 7">YPD9-1</strain>
    </source>
</reference>
<name>A0ABY3SGB5_9BACL</name>
<sequence length="281" mass="32232">MNLLDINELSSDDIYRIFSSADEIKSGMHENFLKGKTFVLFFPESSIRTRITFEIGIKSLGGDCIMFPSEALDKKEELKDVIKYIENWAHGVIVRHADFSKIRDLASHSKIPVINAMTSVNHPCEVLSDLYAISKRKEHFQNLSYTFVGPAGNICRSWLTAAEVLDFKFNHVCLKGHELRTDSDNYQFYTELDEIIKVSEVVLTDSLPDEFRNEQYIAEYQVTLERMKLAPNGALLNPCPPFFRAMEVSEEVISSEYFVGYTFKKDLLFVQQAIIIQCLLN</sequence>
<dbReference type="PRINTS" id="PR00100">
    <property type="entry name" value="AOTCASE"/>
</dbReference>
<dbReference type="PANTHER" id="PTHR45753:SF3">
    <property type="entry name" value="ORNITHINE TRANSCARBAMYLASE, MITOCHONDRIAL"/>
    <property type="match status" value="1"/>
</dbReference>
<evidence type="ECO:0000256" key="1">
    <source>
        <dbReference type="ARBA" id="ARBA00003822"/>
    </source>
</evidence>
<dbReference type="Pfam" id="PF02729">
    <property type="entry name" value="OTCace_N"/>
    <property type="match status" value="1"/>
</dbReference>
<proteinExistence type="inferred from homology"/>
<dbReference type="Pfam" id="PF00185">
    <property type="entry name" value="OTCace"/>
    <property type="match status" value="1"/>
</dbReference>
<keyword evidence="7" id="KW-1185">Reference proteome</keyword>
<accession>A0ABY3SGB5</accession>
<dbReference type="RefSeq" id="WP_235119309.1">
    <property type="nucleotide sequence ID" value="NZ_CP090978.1"/>
</dbReference>
<dbReference type="Gene3D" id="3.40.50.1370">
    <property type="entry name" value="Aspartate/ornithine carbamoyltransferase"/>
    <property type="match status" value="2"/>
</dbReference>
<dbReference type="InterPro" id="IPR006130">
    <property type="entry name" value="Asp/Orn_carbamoylTrfase"/>
</dbReference>
<gene>
    <name evidence="6" type="ORF">L0M14_25870</name>
</gene>
<dbReference type="InterPro" id="IPR006132">
    <property type="entry name" value="Asp/Orn_carbamoyltranf_P-bd"/>
</dbReference>
<comment type="similarity">
    <text evidence="3">Belongs to the aspartate/ornithine carbamoyltransferase superfamily.</text>
</comment>
<evidence type="ECO:0000256" key="3">
    <source>
        <dbReference type="RuleBase" id="RU003634"/>
    </source>
</evidence>
<dbReference type="SUPFAM" id="SSF53671">
    <property type="entry name" value="Aspartate/ornithine carbamoyltransferase"/>
    <property type="match status" value="1"/>
</dbReference>
<dbReference type="EMBL" id="CP090978">
    <property type="protein sequence ID" value="UJF32966.1"/>
    <property type="molecule type" value="Genomic_DNA"/>
</dbReference>
<feature type="domain" description="Aspartate/ornithine carbamoyltransferase Asp/Orn-binding" evidence="4">
    <location>
        <begin position="142"/>
        <end position="276"/>
    </location>
</feature>
<feature type="domain" description="Aspartate/ornithine carbamoyltransferase carbamoyl-P binding" evidence="5">
    <location>
        <begin position="2"/>
        <end position="134"/>
    </location>
</feature>
<protein>
    <submittedName>
        <fullName evidence="6">Ornithine carbamoyltransferase</fullName>
    </submittedName>
</protein>
<dbReference type="PANTHER" id="PTHR45753">
    <property type="entry name" value="ORNITHINE CARBAMOYLTRANSFERASE, MITOCHONDRIAL"/>
    <property type="match status" value="1"/>
</dbReference>
<dbReference type="InterPro" id="IPR036901">
    <property type="entry name" value="Asp/Orn_carbamoylTrfase_sf"/>
</dbReference>
<dbReference type="InterPro" id="IPR006131">
    <property type="entry name" value="Asp_carbamoyltransf_Asp/Orn-bd"/>
</dbReference>